<reference evidence="1" key="1">
    <citation type="submission" date="2015-07" db="EMBL/GenBank/DDBJ databases">
        <title>MeaNS - Measles Nucleotide Surveillance Program.</title>
        <authorList>
            <person name="Tran T."/>
            <person name="Druce J."/>
        </authorList>
    </citation>
    <scope>NUCLEOTIDE SEQUENCE</scope>
    <source>
        <strain evidence="1">UCB-OBI-ISO-001</strain>
        <tissue evidence="1">Gonad</tissue>
    </source>
</reference>
<sequence>MTVPIFLFRHWIENHQDHIGGPGVEVEIDETVIVKRKYNRGRLVKTIGLFGRIERETKK</sequence>
<accession>A0A0L8GSI5</accession>
<organism evidence="1">
    <name type="scientific">Octopus bimaculoides</name>
    <name type="common">California two-spotted octopus</name>
    <dbReference type="NCBI Taxonomy" id="37653"/>
    <lineage>
        <taxon>Eukaryota</taxon>
        <taxon>Metazoa</taxon>
        <taxon>Spiralia</taxon>
        <taxon>Lophotrochozoa</taxon>
        <taxon>Mollusca</taxon>
        <taxon>Cephalopoda</taxon>
        <taxon>Coleoidea</taxon>
        <taxon>Octopodiformes</taxon>
        <taxon>Octopoda</taxon>
        <taxon>Incirrata</taxon>
        <taxon>Octopodidae</taxon>
        <taxon>Octopus</taxon>
    </lineage>
</organism>
<proteinExistence type="predicted"/>
<protein>
    <submittedName>
        <fullName evidence="1">Uncharacterized protein</fullName>
    </submittedName>
</protein>
<dbReference type="EMBL" id="KQ420696">
    <property type="protein sequence ID" value="KOF79570.1"/>
    <property type="molecule type" value="Genomic_DNA"/>
</dbReference>
<dbReference type="AlphaFoldDB" id="A0A0L8GSI5"/>
<gene>
    <name evidence="1" type="ORF">OCBIM_22029275mg</name>
</gene>
<name>A0A0L8GSI5_OCTBM</name>
<evidence type="ECO:0000313" key="1">
    <source>
        <dbReference type="EMBL" id="KOF79570.1"/>
    </source>
</evidence>